<feature type="compositionally biased region" description="Low complexity" evidence="2">
    <location>
        <begin position="325"/>
        <end position="344"/>
    </location>
</feature>
<dbReference type="GO" id="GO:0005509">
    <property type="term" value="F:calcium ion binding"/>
    <property type="evidence" value="ECO:0007669"/>
    <property type="project" value="UniProtKB-UniRule"/>
</dbReference>
<dbReference type="GO" id="GO:0007156">
    <property type="term" value="P:homophilic cell adhesion via plasma membrane adhesion molecules"/>
    <property type="evidence" value="ECO:0007669"/>
    <property type="project" value="InterPro"/>
</dbReference>
<feature type="region of interest" description="Disordered" evidence="2">
    <location>
        <begin position="301"/>
        <end position="344"/>
    </location>
</feature>
<comment type="caution">
    <text evidence="4">The sequence shown here is derived from an EMBL/GenBank/DDBJ whole genome shotgun (WGS) entry which is preliminary data.</text>
</comment>
<evidence type="ECO:0000313" key="5">
    <source>
        <dbReference type="Proteomes" id="UP001381693"/>
    </source>
</evidence>
<keyword evidence="5" id="KW-1185">Reference proteome</keyword>
<evidence type="ECO:0000259" key="3">
    <source>
        <dbReference type="PROSITE" id="PS50268"/>
    </source>
</evidence>
<dbReference type="Proteomes" id="UP001381693">
    <property type="component" value="Unassembled WGS sequence"/>
</dbReference>
<dbReference type="EMBL" id="JAXCGZ010010796">
    <property type="protein sequence ID" value="KAK7075417.1"/>
    <property type="molecule type" value="Genomic_DNA"/>
</dbReference>
<dbReference type="PROSITE" id="PS50268">
    <property type="entry name" value="CADHERIN_2"/>
    <property type="match status" value="1"/>
</dbReference>
<dbReference type="InterPro" id="IPR015919">
    <property type="entry name" value="Cadherin-like_sf"/>
</dbReference>
<dbReference type="Gene3D" id="2.60.40.60">
    <property type="entry name" value="Cadherins"/>
    <property type="match status" value="1"/>
</dbReference>
<proteinExistence type="predicted"/>
<evidence type="ECO:0000256" key="2">
    <source>
        <dbReference type="SAM" id="MobiDB-lite"/>
    </source>
</evidence>
<dbReference type="AlphaFoldDB" id="A0AAN8X0I0"/>
<sequence length="401" mass="43602">ADSGRGGAEVWTKESLDREECKEIYVGVLLSDAGGLTDIQFLQILIDDVNDNPMKPGAKTVYLWKTQNDRLDAPLGRVYVDDADDWDIGDKVFEWGGPPHALFTLNAKDGTIYASSQIREGRYDLHFVVSDIVWGQKDVAANVTVIVRILSQTALAHSTPIILMPATPAQLTAGWTPMASGGRLGKLTQSIGSVIGESEHSVEVVSLYEYNDEIFLTTVPKSFDSVPADTFLKDSSMTSKDGFISEESISEKPAAACVWISVTVKDGQFMDPVKLRGILGMNTDKLQQLTNYTVLLDTPTAVNGRNHHQHNPQHSRVGDETLLHNSSSSSSSADFNNPSSAASRASNTLPLQVVDANYTSFVTPHLSQASYCINQEPETCTHSSCLNGGRCIKTSLGSRYL</sequence>
<protein>
    <recommendedName>
        <fullName evidence="3">Cadherin domain-containing protein</fullName>
    </recommendedName>
</protein>
<dbReference type="CDD" id="cd11304">
    <property type="entry name" value="Cadherin_repeat"/>
    <property type="match status" value="1"/>
</dbReference>
<accession>A0AAN8X0I0</accession>
<dbReference type="SUPFAM" id="SSF49313">
    <property type="entry name" value="Cadherin-like"/>
    <property type="match status" value="2"/>
</dbReference>
<dbReference type="GO" id="GO:0016020">
    <property type="term" value="C:membrane"/>
    <property type="evidence" value="ECO:0007669"/>
    <property type="project" value="InterPro"/>
</dbReference>
<evidence type="ECO:0000313" key="4">
    <source>
        <dbReference type="EMBL" id="KAK7075417.1"/>
    </source>
</evidence>
<reference evidence="4 5" key="1">
    <citation type="submission" date="2023-11" db="EMBL/GenBank/DDBJ databases">
        <title>Halocaridina rubra genome assembly.</title>
        <authorList>
            <person name="Smith C."/>
        </authorList>
    </citation>
    <scope>NUCLEOTIDE SEQUENCE [LARGE SCALE GENOMIC DNA]</scope>
    <source>
        <strain evidence="4">EP-1</strain>
        <tissue evidence="4">Whole</tissue>
    </source>
</reference>
<gene>
    <name evidence="4" type="ORF">SK128_018161</name>
</gene>
<feature type="non-terminal residue" evidence="4">
    <location>
        <position position="1"/>
    </location>
</feature>
<name>A0AAN8X0I0_HALRR</name>
<organism evidence="4 5">
    <name type="scientific">Halocaridina rubra</name>
    <name type="common">Hawaiian red shrimp</name>
    <dbReference type="NCBI Taxonomy" id="373956"/>
    <lineage>
        <taxon>Eukaryota</taxon>
        <taxon>Metazoa</taxon>
        <taxon>Ecdysozoa</taxon>
        <taxon>Arthropoda</taxon>
        <taxon>Crustacea</taxon>
        <taxon>Multicrustacea</taxon>
        <taxon>Malacostraca</taxon>
        <taxon>Eumalacostraca</taxon>
        <taxon>Eucarida</taxon>
        <taxon>Decapoda</taxon>
        <taxon>Pleocyemata</taxon>
        <taxon>Caridea</taxon>
        <taxon>Atyoidea</taxon>
        <taxon>Atyidae</taxon>
        <taxon>Halocaridina</taxon>
    </lineage>
</organism>
<dbReference type="InterPro" id="IPR002126">
    <property type="entry name" value="Cadherin-like_dom"/>
</dbReference>
<feature type="domain" description="Cadherin" evidence="3">
    <location>
        <begin position="12"/>
        <end position="58"/>
    </location>
</feature>
<keyword evidence="1" id="KW-0106">Calcium</keyword>
<evidence type="ECO:0000256" key="1">
    <source>
        <dbReference type="PROSITE-ProRule" id="PRU00043"/>
    </source>
</evidence>